<keyword evidence="1" id="KW-0812">Transmembrane</keyword>
<gene>
    <name evidence="2" type="ORF">G9Q97_16535</name>
</gene>
<dbReference type="InterPro" id="IPR004891">
    <property type="entry name" value="Mercury-R_MerC"/>
</dbReference>
<organism evidence="2 3">
    <name type="scientific">Cyclobacterium plantarum</name>
    <dbReference type="NCBI Taxonomy" id="2716263"/>
    <lineage>
        <taxon>Bacteria</taxon>
        <taxon>Pseudomonadati</taxon>
        <taxon>Bacteroidota</taxon>
        <taxon>Cytophagia</taxon>
        <taxon>Cytophagales</taxon>
        <taxon>Cyclobacteriaceae</taxon>
        <taxon>Cyclobacterium</taxon>
    </lineage>
</organism>
<feature type="transmembrane region" description="Helical" evidence="1">
    <location>
        <begin position="75"/>
        <end position="94"/>
    </location>
</feature>
<keyword evidence="1" id="KW-1133">Transmembrane helix</keyword>
<sequence length="159" mass="17687">MKSFFIDSRLDFVGFSASLLCAVHCLALPFLISILPFLGLGFLANPRIEYLIIILSFLLAVLAMIHGFKNHHQKLLPIIVITLGFIIIAIGLIFGHGHAWEFIETAGPIALKEIKNEHSSIEHLVTPIGAMIVSLGHYTNWLYIKKTKSGCMMPDFKSN</sequence>
<feature type="transmembrane region" description="Helical" evidence="1">
    <location>
        <begin position="124"/>
        <end position="144"/>
    </location>
</feature>
<name>A0ABX0HE15_9BACT</name>
<proteinExistence type="predicted"/>
<feature type="transmembrane region" description="Helical" evidence="1">
    <location>
        <begin position="50"/>
        <end position="68"/>
    </location>
</feature>
<feature type="transmembrane region" description="Helical" evidence="1">
    <location>
        <begin position="12"/>
        <end position="38"/>
    </location>
</feature>
<dbReference type="EMBL" id="JAANYN010000007">
    <property type="protein sequence ID" value="NHE58417.1"/>
    <property type="molecule type" value="Genomic_DNA"/>
</dbReference>
<keyword evidence="1" id="KW-0472">Membrane</keyword>
<accession>A0ABX0HE15</accession>
<protein>
    <submittedName>
        <fullName evidence="2">MerC domain-containing protein</fullName>
    </submittedName>
</protein>
<evidence type="ECO:0000313" key="3">
    <source>
        <dbReference type="Proteomes" id="UP000649799"/>
    </source>
</evidence>
<keyword evidence="3" id="KW-1185">Reference proteome</keyword>
<comment type="caution">
    <text evidence="2">The sequence shown here is derived from an EMBL/GenBank/DDBJ whole genome shotgun (WGS) entry which is preliminary data.</text>
</comment>
<dbReference type="Pfam" id="PF03203">
    <property type="entry name" value="MerC"/>
    <property type="match status" value="1"/>
</dbReference>
<dbReference type="Proteomes" id="UP000649799">
    <property type="component" value="Unassembled WGS sequence"/>
</dbReference>
<evidence type="ECO:0000313" key="2">
    <source>
        <dbReference type="EMBL" id="NHE58417.1"/>
    </source>
</evidence>
<dbReference type="RefSeq" id="WP_166148789.1">
    <property type="nucleotide sequence ID" value="NZ_JAANYN010000007.1"/>
</dbReference>
<reference evidence="2 3" key="1">
    <citation type="submission" date="2020-03" db="EMBL/GenBank/DDBJ databases">
        <title>Cyclobacterium plantarum sp. nov., a marine bacterium isolated from a coastal-marine wetland.</title>
        <authorList>
            <person name="Sanchez-Porro C."/>
            <person name="Ventosa A."/>
            <person name="Amoozegar M."/>
        </authorList>
    </citation>
    <scope>NUCLEOTIDE SEQUENCE [LARGE SCALE GENOMIC DNA]</scope>
    <source>
        <strain evidence="2 3">GBPx2</strain>
    </source>
</reference>
<evidence type="ECO:0000256" key="1">
    <source>
        <dbReference type="SAM" id="Phobius"/>
    </source>
</evidence>